<reference evidence="1" key="2">
    <citation type="submission" date="2011-02" db="EMBL/GenBank/DDBJ databases">
        <authorList>
            <person name="MacLean D."/>
        </authorList>
    </citation>
    <scope>NUCLEOTIDE SEQUENCE</scope>
</reference>
<evidence type="ECO:0000313" key="1">
    <source>
        <dbReference type="EMBL" id="CCA25141.1"/>
    </source>
</evidence>
<dbReference type="Gene3D" id="3.90.550.10">
    <property type="entry name" value="Spore Coat Polysaccharide Biosynthesis Protein SpsA, Chain A"/>
    <property type="match status" value="1"/>
</dbReference>
<protein>
    <submittedName>
        <fullName evidence="1">Uncharacterized protein AlNc14C277G10066</fullName>
    </submittedName>
</protein>
<dbReference type="InterPro" id="IPR029044">
    <property type="entry name" value="Nucleotide-diphossugar_trans"/>
</dbReference>
<reference evidence="1" key="1">
    <citation type="journal article" date="2011" name="PLoS Biol.">
        <title>Gene gain and loss during evolution of obligate parasitism in the white rust pathogen of Arabidopsis thaliana.</title>
        <authorList>
            <person name="Kemen E."/>
            <person name="Gardiner A."/>
            <person name="Schultz-Larsen T."/>
            <person name="Kemen A.C."/>
            <person name="Balmuth A.L."/>
            <person name="Robert-Seilaniantz A."/>
            <person name="Bailey K."/>
            <person name="Holub E."/>
            <person name="Studholme D.J."/>
            <person name="Maclean D."/>
            <person name="Jones J.D."/>
        </authorList>
    </citation>
    <scope>NUCLEOTIDE SEQUENCE</scope>
</reference>
<organism evidence="1">
    <name type="scientific">Albugo laibachii Nc14</name>
    <dbReference type="NCBI Taxonomy" id="890382"/>
    <lineage>
        <taxon>Eukaryota</taxon>
        <taxon>Sar</taxon>
        <taxon>Stramenopiles</taxon>
        <taxon>Oomycota</taxon>
        <taxon>Peronosporomycetes</taxon>
        <taxon>Albuginales</taxon>
        <taxon>Albuginaceae</taxon>
        <taxon>Albugo</taxon>
    </lineage>
</organism>
<gene>
    <name evidence="1" type="primary">AlNc14C277G10066</name>
    <name evidence="1" type="ORF">ALNC14_112850</name>
</gene>
<dbReference type="EMBL" id="FR824322">
    <property type="protein sequence ID" value="CCA25141.1"/>
    <property type="molecule type" value="Genomic_DNA"/>
</dbReference>
<dbReference type="PROSITE" id="PS51257">
    <property type="entry name" value="PROKAR_LIPOPROTEIN"/>
    <property type="match status" value="1"/>
</dbReference>
<dbReference type="SUPFAM" id="SSF53448">
    <property type="entry name" value="Nucleotide-diphospho-sugar transferases"/>
    <property type="match status" value="1"/>
</dbReference>
<proteinExistence type="predicted"/>
<dbReference type="AlphaFoldDB" id="F0WUQ9"/>
<accession>F0WUQ9</accession>
<name>F0WUQ9_9STRA</name>
<dbReference type="CDD" id="cd00761">
    <property type="entry name" value="Glyco_tranf_GTA_type"/>
    <property type="match status" value="1"/>
</dbReference>
<dbReference type="HOGENOM" id="CLU_025840_0_0_1"/>
<sequence>MKSIRQMNANKKWLLRFKLCRWSTILLLMTACPVFLFFLSNIVSFTLKSGPLMDHFRRHSPAHIKVEDVPTVEIRPMQDLFYSSVFTANTTSTTIIFNVFKGKEAVLEEQLRQALNQKHVERPQVWVMCFNSSKAKEYEKIVQKIRANMSQEIVFTTSNFNHKFHGRFLLAYMATTKYVLIIDDDRMIDSTTVATYIQCMRQKPGVWGNRGHLRAPTFDGYKSWPKHYANLKNKFASQDYLSGMWFFEQKWLEFFFKERIPSWETAEDMHLSHVMRKYMNLETYGGNAAFKLPNIRKKHQATKGAALDLREYIFDHELGRGNKIAGMDQPIQTLVYAETVDDIQDFHQKVSACTSRQKRTRSVPWCGTGKTAVVFRGAVEQNVMGMINASIALCELTNCEYYALKPKIMRTIRYFNMRQDFGQATSEHDVDLIPYQTSASDILQTLVGIMNNVLPDAFFIPDISSRSWKDSNKKRNRLLIYHQTVKLAVHIYLSTNIQQRFNDAIDEINTFPKLDVYIWKHSNMMSNKHMDIAALYQAVDLDAHVA</sequence>